<evidence type="ECO:0000259" key="6">
    <source>
        <dbReference type="Pfam" id="PF19289"/>
    </source>
</evidence>
<dbReference type="OrthoDB" id="9803213at2"/>
<keyword evidence="9" id="KW-1185">Reference proteome</keyword>
<dbReference type="PANTHER" id="PTHR30624:SF10">
    <property type="entry name" value="CONSERVED PROTEIN"/>
    <property type="match status" value="1"/>
</dbReference>
<feature type="domain" description="Metalloprotease TldD/E C-terminal" evidence="6">
    <location>
        <begin position="268"/>
        <end position="477"/>
    </location>
</feature>
<dbReference type="InterPro" id="IPR035068">
    <property type="entry name" value="TldD/PmbA_N"/>
</dbReference>
<evidence type="ECO:0000256" key="3">
    <source>
        <dbReference type="ARBA" id="ARBA00022801"/>
    </source>
</evidence>
<evidence type="ECO:0000256" key="1">
    <source>
        <dbReference type="ARBA" id="ARBA00005836"/>
    </source>
</evidence>
<dbReference type="FunFam" id="3.30.2290.10:FF:000003">
    <property type="entry name" value="Zinc-dependent protease, TldD/PmbA family"/>
    <property type="match status" value="1"/>
</dbReference>
<dbReference type="SUPFAM" id="SSF111283">
    <property type="entry name" value="Putative modulator of DNA gyrase, PmbA/TldD"/>
    <property type="match status" value="1"/>
</dbReference>
<evidence type="ECO:0000259" key="5">
    <source>
        <dbReference type="Pfam" id="PF01523"/>
    </source>
</evidence>
<evidence type="ECO:0000259" key="7">
    <source>
        <dbReference type="Pfam" id="PF19290"/>
    </source>
</evidence>
<name>A0A5E6M9X0_9BACT</name>
<dbReference type="PROSITE" id="PS51318">
    <property type="entry name" value="TAT"/>
    <property type="match status" value="1"/>
</dbReference>
<comment type="similarity">
    <text evidence="1">Belongs to the peptidase U62 family.</text>
</comment>
<dbReference type="InterPro" id="IPR002510">
    <property type="entry name" value="Metalloprtase-TldD/E_N"/>
</dbReference>
<dbReference type="InterPro" id="IPR045569">
    <property type="entry name" value="Metalloprtase-TldD/E_C"/>
</dbReference>
<dbReference type="EMBL" id="CABFVA020000015">
    <property type="protein sequence ID" value="VVM05098.1"/>
    <property type="molecule type" value="Genomic_DNA"/>
</dbReference>
<keyword evidence="4" id="KW-0482">Metalloprotease</keyword>
<protein>
    <submittedName>
        <fullName evidence="8">TldD protein</fullName>
    </submittedName>
</protein>
<dbReference type="InterPro" id="IPR036059">
    <property type="entry name" value="TldD/PmbA_sf"/>
</dbReference>
<dbReference type="AlphaFoldDB" id="A0A5E6M9X0"/>
<reference evidence="8 9" key="1">
    <citation type="submission" date="2019-09" db="EMBL/GenBank/DDBJ databases">
        <authorList>
            <person name="Cremers G."/>
        </authorList>
    </citation>
    <scope>NUCLEOTIDE SEQUENCE [LARGE SCALE GENOMIC DNA]</scope>
    <source>
        <strain evidence="8">4A</strain>
    </source>
</reference>
<keyword evidence="2" id="KW-0645">Protease</keyword>
<dbReference type="Pfam" id="PF01523">
    <property type="entry name" value="PmbA_TldD_1st"/>
    <property type="match status" value="1"/>
</dbReference>
<dbReference type="Pfam" id="PF19290">
    <property type="entry name" value="PmbA_TldD_2nd"/>
    <property type="match status" value="1"/>
</dbReference>
<dbReference type="InterPro" id="IPR051463">
    <property type="entry name" value="Peptidase_U62_metallo"/>
</dbReference>
<dbReference type="InterPro" id="IPR006311">
    <property type="entry name" value="TAT_signal"/>
</dbReference>
<dbReference type="InterPro" id="IPR045570">
    <property type="entry name" value="Metalloprtase-TldD/E_cen_dom"/>
</dbReference>
<dbReference type="PANTHER" id="PTHR30624">
    <property type="entry name" value="UNCHARACTERIZED PROTEIN TLDD AND PMBA"/>
    <property type="match status" value="1"/>
</dbReference>
<dbReference type="Gene3D" id="3.30.2290.10">
    <property type="entry name" value="PmbA/TldD superfamily"/>
    <property type="match status" value="1"/>
</dbReference>
<feature type="domain" description="Metalloprotease TldD/E N-terminal" evidence="5">
    <location>
        <begin position="57"/>
        <end position="121"/>
    </location>
</feature>
<dbReference type="GO" id="GO:0008237">
    <property type="term" value="F:metallopeptidase activity"/>
    <property type="evidence" value="ECO:0007669"/>
    <property type="project" value="UniProtKB-KW"/>
</dbReference>
<organism evidence="8 9">
    <name type="scientific">Methylacidimicrobium tartarophylax</name>
    <dbReference type="NCBI Taxonomy" id="1041768"/>
    <lineage>
        <taxon>Bacteria</taxon>
        <taxon>Pseudomonadati</taxon>
        <taxon>Verrucomicrobiota</taxon>
        <taxon>Methylacidimicrobium</taxon>
    </lineage>
</organism>
<dbReference type="Pfam" id="PF19289">
    <property type="entry name" value="PmbA_TldD_3rd"/>
    <property type="match status" value="1"/>
</dbReference>
<evidence type="ECO:0000313" key="9">
    <source>
        <dbReference type="Proteomes" id="UP000334923"/>
    </source>
</evidence>
<dbReference type="GO" id="GO:0006508">
    <property type="term" value="P:proteolysis"/>
    <property type="evidence" value="ECO:0007669"/>
    <property type="project" value="UniProtKB-KW"/>
</dbReference>
<feature type="domain" description="Metalloprotease TldD/E central" evidence="7">
    <location>
        <begin position="151"/>
        <end position="259"/>
    </location>
</feature>
<keyword evidence="3" id="KW-0378">Hydrolase</keyword>
<gene>
    <name evidence="8" type="primary">tldD</name>
    <name evidence="8" type="ORF">MAMT_00456</name>
</gene>
<sequence length="522" mass="56888">MSISRRKFLQSLAAGLLGGGAPLAAATSEGRSSRREEAARLAEAALDAARTAGAGYADVRVLFSESEVLSAREERIENVEVSASSGLGVRVLVNGVWGFSSASVLDPAHASACSRSAVEMAKSNRALATQRVELERVEARIDRWRVPIEQDPFSIPLDQKAEELLGINAAARAAGAPFCRSFFLFVRQEKFFASSGGSFLEQLFFRTYPRLTVTATDPGTGRFANRSSFLPPRAAGYEYIRLHDWKQEARQAAEDASRKLKAKPVAAGKKDLVLHPTNLWLTLHETIGHSTELDRAFGYEAGFAGTTFVKPADRGHLRFASEIVTVMADRDQPGGLATAAYDDDGMPARYARFPIISRGRFENFQMAIGQSRWIGLPHSNACSFAEGHAYFPIQRMPNISLQPSQQDVSLEELIAGVEDGVYIVGDGSWSIDQQRKNFQFGGQLFYEIRKGKLGEMLRDVAYQSTTVPFWNACDGLGGVKEYWLGGTLSCGKGQPVQSAPVSHGAVPARFRGIQILNTGRGI</sequence>
<evidence type="ECO:0000256" key="2">
    <source>
        <dbReference type="ARBA" id="ARBA00022670"/>
    </source>
</evidence>
<proteinExistence type="inferred from homology"/>
<dbReference type="RefSeq" id="WP_142659319.1">
    <property type="nucleotide sequence ID" value="NZ_CABFVA020000015.1"/>
</dbReference>
<evidence type="ECO:0000256" key="4">
    <source>
        <dbReference type="ARBA" id="ARBA00023049"/>
    </source>
</evidence>
<dbReference type="GO" id="GO:0005829">
    <property type="term" value="C:cytosol"/>
    <property type="evidence" value="ECO:0007669"/>
    <property type="project" value="TreeGrafter"/>
</dbReference>
<evidence type="ECO:0000313" key="8">
    <source>
        <dbReference type="EMBL" id="VVM05098.1"/>
    </source>
</evidence>
<dbReference type="Proteomes" id="UP000334923">
    <property type="component" value="Unassembled WGS sequence"/>
</dbReference>
<accession>A0A5E6M9X0</accession>